<proteinExistence type="predicted"/>
<reference evidence="1 2" key="1">
    <citation type="submission" date="2015-01" db="EMBL/GenBank/DDBJ databases">
        <title>Evolution of Trichinella species and genotypes.</title>
        <authorList>
            <person name="Korhonen P.K."/>
            <person name="Edoardo P."/>
            <person name="Giuseppe L.R."/>
            <person name="Gasser R.B."/>
        </authorList>
    </citation>
    <scope>NUCLEOTIDE SEQUENCE [LARGE SCALE GENOMIC DNA]</scope>
    <source>
        <strain evidence="1">ISS1029</strain>
    </source>
</reference>
<dbReference type="AlphaFoldDB" id="A0A0V1I4N1"/>
<organism evidence="1 2">
    <name type="scientific">Trichinella zimbabwensis</name>
    <dbReference type="NCBI Taxonomy" id="268475"/>
    <lineage>
        <taxon>Eukaryota</taxon>
        <taxon>Metazoa</taxon>
        <taxon>Ecdysozoa</taxon>
        <taxon>Nematoda</taxon>
        <taxon>Enoplea</taxon>
        <taxon>Dorylaimia</taxon>
        <taxon>Trichinellida</taxon>
        <taxon>Trichinellidae</taxon>
        <taxon>Trichinella</taxon>
    </lineage>
</organism>
<comment type="caution">
    <text evidence="1">The sequence shown here is derived from an EMBL/GenBank/DDBJ whole genome shotgun (WGS) entry which is preliminary data.</text>
</comment>
<name>A0A0V1I4N1_9BILA</name>
<dbReference type="Proteomes" id="UP000055024">
    <property type="component" value="Unassembled WGS sequence"/>
</dbReference>
<evidence type="ECO:0000313" key="1">
    <source>
        <dbReference type="EMBL" id="KRZ17282.1"/>
    </source>
</evidence>
<dbReference type="EMBL" id="JYDP01000007">
    <property type="protein sequence ID" value="KRZ17282.1"/>
    <property type="molecule type" value="Genomic_DNA"/>
</dbReference>
<keyword evidence="2" id="KW-1185">Reference proteome</keyword>
<accession>A0A0V1I4N1</accession>
<evidence type="ECO:0000313" key="2">
    <source>
        <dbReference type="Proteomes" id="UP000055024"/>
    </source>
</evidence>
<protein>
    <submittedName>
        <fullName evidence="1">Uncharacterized protein</fullName>
    </submittedName>
</protein>
<sequence length="95" mass="10898">MTLSELLAMQFISYIHLSSKYAIHIWIDITCKALSQNVPLSDPGREPVLMRNYKVRLYSSKTYMSFLHHGCPLSALSLRYPDICPAFVPIVLREP</sequence>
<gene>
    <name evidence="1" type="ORF">T11_12017</name>
</gene>